<dbReference type="EMBL" id="LJIW01000002">
    <property type="protein sequence ID" value="PNG89726.1"/>
    <property type="molecule type" value="Genomic_DNA"/>
</dbReference>
<evidence type="ECO:0000313" key="2">
    <source>
        <dbReference type="Proteomes" id="UP000236520"/>
    </source>
</evidence>
<comment type="caution">
    <text evidence="1">The sequence shown here is derived from an EMBL/GenBank/DDBJ whole genome shotgun (WGS) entry which is preliminary data.</text>
</comment>
<dbReference type="AlphaFoldDB" id="A0A2J7YNY3"/>
<name>A0A2J7YNY3_STRMQ</name>
<keyword evidence="2" id="KW-1185">Reference proteome</keyword>
<organism evidence="1 2">
    <name type="scientific">Streptomyces malaysiensis</name>
    <dbReference type="NCBI Taxonomy" id="92644"/>
    <lineage>
        <taxon>Bacteria</taxon>
        <taxon>Bacillati</taxon>
        <taxon>Actinomycetota</taxon>
        <taxon>Actinomycetes</taxon>
        <taxon>Kitasatosporales</taxon>
        <taxon>Streptomycetaceae</taxon>
        <taxon>Streptomyces</taxon>
        <taxon>Streptomyces violaceusniger group</taxon>
    </lineage>
</organism>
<proteinExistence type="predicted"/>
<reference evidence="1 2" key="1">
    <citation type="submission" date="2015-09" db="EMBL/GenBank/DDBJ databases">
        <title>Genome sequence, genome mining and natural product profiling of a biocontrol bacterium Streptomyces malaysiensis F913.</title>
        <authorList>
            <person name="Xu Y."/>
            <person name="Wei J."/>
            <person name="Xie J."/>
            <person name="Li T."/>
            <person name="Zhou Z."/>
        </authorList>
    </citation>
    <scope>NUCLEOTIDE SEQUENCE [LARGE SCALE GENOMIC DNA]</scope>
    <source>
        <strain evidence="1 2">F913</strain>
    </source>
</reference>
<accession>A0A2J7YNY3</accession>
<evidence type="ECO:0000313" key="1">
    <source>
        <dbReference type="EMBL" id="PNG89726.1"/>
    </source>
</evidence>
<gene>
    <name evidence="1" type="ORF">SMF913_25191</name>
</gene>
<protein>
    <submittedName>
        <fullName evidence="1">Uncharacterized protein</fullName>
    </submittedName>
</protein>
<dbReference type="Proteomes" id="UP000236520">
    <property type="component" value="Unassembled WGS sequence"/>
</dbReference>
<sequence length="28" mass="2953">MEFIVRIIFSAVPAPGHLFPLLSLAAAA</sequence>